<name>A0A8C5MN68_9ANUR</name>
<dbReference type="OrthoDB" id="6157464at2759"/>
<accession>A0A8C5MN68</accession>
<feature type="compositionally biased region" description="Polar residues" evidence="1">
    <location>
        <begin position="56"/>
        <end position="74"/>
    </location>
</feature>
<gene>
    <name evidence="3" type="primary">WIPF3</name>
</gene>
<feature type="compositionally biased region" description="Polar residues" evidence="1">
    <location>
        <begin position="190"/>
        <end position="200"/>
    </location>
</feature>
<feature type="compositionally biased region" description="Pro residues" evidence="1">
    <location>
        <begin position="278"/>
        <end position="289"/>
    </location>
</feature>
<feature type="domain" description="WH2" evidence="2">
    <location>
        <begin position="106"/>
        <end position="123"/>
    </location>
</feature>
<dbReference type="Ensembl" id="ENSLLET00000017798.1">
    <property type="protein sequence ID" value="ENSLLEP00000017147.1"/>
    <property type="gene ID" value="ENSLLEG00000010864.1"/>
</dbReference>
<evidence type="ECO:0000313" key="3">
    <source>
        <dbReference type="Ensembl" id="ENSLLEP00000017147.1"/>
    </source>
</evidence>
<proteinExistence type="predicted"/>
<feature type="compositionally biased region" description="Polar residues" evidence="1">
    <location>
        <begin position="521"/>
        <end position="539"/>
    </location>
</feature>
<evidence type="ECO:0000256" key="1">
    <source>
        <dbReference type="SAM" id="MobiDB-lite"/>
    </source>
</evidence>
<sequence>MGSWIRDGMHCSAEQDSVNGSRDAWESDSTAPPTTPEQVTRRRGRRGNPCPIQAQPCYSSTPCDSQHTGCTAHTTPARGPEGRTESHLSASRGAAPVKPKSEGSGGRAALLSDIHSGARLKKVTQINDRSAPQFDDAKKSNNSGSGRAAMAPPTGGLFAGGFPALKPPGQRDAGGAKGPVLLPGVKITTPKPQEQPSTITKPAVNVNRSPDLPRPPPSPIPQSIALRTAPPRPTVLSPATQGPPPAPPPGSKPQLVLPTVPPPPRSRENTPKFGGTSNPPPPPPPPPLSPLQSQNNRFQRPASQSFPSSPPPPPPPPSHPPPAPPSGYSARTEEFPAPPAGETEYVEVLQSGQANKDFRSSVSFPPPPPPDLLDQPFYPPPPPPPPPPQLSQSDRSRMSESLPPPFNSEQGVPQRPPKSPAMKAPPVPPFPGTTGRAQKAPPGLKGIPPPLPPTRSPFTELTSKQQPAPNRAASQSNTSHDDFESKFTFHSVEEFPPPDIFVPCERFYPSKCPTGKFPSLSFESPTPMQKNTPPSLKNNIRLKSSFYST</sequence>
<feature type="region of interest" description="Disordered" evidence="1">
    <location>
        <begin position="518"/>
        <end position="539"/>
    </location>
</feature>
<evidence type="ECO:0000313" key="4">
    <source>
        <dbReference type="Proteomes" id="UP000694569"/>
    </source>
</evidence>
<feature type="compositionally biased region" description="Pro residues" evidence="1">
    <location>
        <begin position="308"/>
        <end position="325"/>
    </location>
</feature>
<reference evidence="3" key="2">
    <citation type="submission" date="2025-09" db="UniProtKB">
        <authorList>
            <consortium name="Ensembl"/>
        </authorList>
    </citation>
    <scope>IDENTIFICATION</scope>
</reference>
<dbReference type="GeneTree" id="ENSGT00940000160267"/>
<dbReference type="AlphaFoldDB" id="A0A8C5MN68"/>
<reference evidence="3" key="1">
    <citation type="submission" date="2025-08" db="UniProtKB">
        <authorList>
            <consortium name="Ensembl"/>
        </authorList>
    </citation>
    <scope>IDENTIFICATION</scope>
</reference>
<feature type="compositionally biased region" description="Pro residues" evidence="1">
    <location>
        <begin position="364"/>
        <end position="389"/>
    </location>
</feature>
<feature type="compositionally biased region" description="Low complexity" evidence="1">
    <location>
        <begin position="290"/>
        <end position="307"/>
    </location>
</feature>
<feature type="region of interest" description="Disordered" evidence="1">
    <location>
        <begin position="1"/>
        <end position="484"/>
    </location>
</feature>
<dbReference type="GO" id="GO:0003779">
    <property type="term" value="F:actin binding"/>
    <property type="evidence" value="ECO:0007669"/>
    <property type="project" value="InterPro"/>
</dbReference>
<dbReference type="InterPro" id="IPR003124">
    <property type="entry name" value="WH2_dom"/>
</dbReference>
<keyword evidence="4" id="KW-1185">Reference proteome</keyword>
<feature type="compositionally biased region" description="Polar residues" evidence="1">
    <location>
        <begin position="456"/>
        <end position="478"/>
    </location>
</feature>
<dbReference type="SMART" id="SM00246">
    <property type="entry name" value="WH2"/>
    <property type="match status" value="1"/>
</dbReference>
<feature type="compositionally biased region" description="Polar residues" evidence="1">
    <location>
        <begin position="27"/>
        <end position="38"/>
    </location>
</feature>
<organism evidence="3 4">
    <name type="scientific">Leptobrachium leishanense</name>
    <name type="common">Leishan spiny toad</name>
    <dbReference type="NCBI Taxonomy" id="445787"/>
    <lineage>
        <taxon>Eukaryota</taxon>
        <taxon>Metazoa</taxon>
        <taxon>Chordata</taxon>
        <taxon>Craniata</taxon>
        <taxon>Vertebrata</taxon>
        <taxon>Euteleostomi</taxon>
        <taxon>Amphibia</taxon>
        <taxon>Batrachia</taxon>
        <taxon>Anura</taxon>
        <taxon>Pelobatoidea</taxon>
        <taxon>Megophryidae</taxon>
        <taxon>Leptobrachium</taxon>
    </lineage>
</organism>
<evidence type="ECO:0000259" key="2">
    <source>
        <dbReference type="PROSITE" id="PS51082"/>
    </source>
</evidence>
<dbReference type="Proteomes" id="UP000694569">
    <property type="component" value="Unplaced"/>
</dbReference>
<feature type="compositionally biased region" description="Pro residues" evidence="1">
    <location>
        <begin position="414"/>
        <end position="431"/>
    </location>
</feature>
<dbReference type="PROSITE" id="PS51082">
    <property type="entry name" value="WH2"/>
    <property type="match status" value="1"/>
</dbReference>
<protein>
    <submittedName>
        <fullName evidence="3">WAS/WASL interacting protein family member 3</fullName>
    </submittedName>
</protein>
<dbReference type="Pfam" id="PF02205">
    <property type="entry name" value="WH2"/>
    <property type="match status" value="1"/>
</dbReference>
<feature type="compositionally biased region" description="Pro residues" evidence="1">
    <location>
        <begin position="241"/>
        <end position="251"/>
    </location>
</feature>